<keyword evidence="1" id="KW-0805">Transcription regulation</keyword>
<dbReference type="InterPro" id="IPR036271">
    <property type="entry name" value="Tet_transcr_reg_TetR-rel_C_sf"/>
</dbReference>
<feature type="domain" description="Tetracyclin repressor-like C-terminal" evidence="3">
    <location>
        <begin position="93"/>
        <end position="198"/>
    </location>
</feature>
<dbReference type="AlphaFoldDB" id="A0A7K1V2X7"/>
<evidence type="ECO:0000256" key="1">
    <source>
        <dbReference type="ARBA" id="ARBA00023015"/>
    </source>
</evidence>
<comment type="caution">
    <text evidence="4">The sequence shown here is derived from an EMBL/GenBank/DDBJ whole genome shotgun (WGS) entry which is preliminary data.</text>
</comment>
<gene>
    <name evidence="4" type="ORF">GPX89_27560</name>
</gene>
<protein>
    <submittedName>
        <fullName evidence="4">TetR/AcrR family transcriptional regulator</fullName>
    </submittedName>
</protein>
<dbReference type="RefSeq" id="WP_157390523.1">
    <property type="nucleotide sequence ID" value="NZ_WRPP01000005.1"/>
</dbReference>
<dbReference type="Gene3D" id="1.10.357.10">
    <property type="entry name" value="Tetracycline Repressor, domain 2"/>
    <property type="match status" value="1"/>
</dbReference>
<name>A0A7K1V2X7_9NOCA</name>
<sequence>MESVVQAAEITDKRLLRGSRTRRLVLDRAIDIASLDSLEGLSFGRLATDTGLSKAGIQTLFRSKETLQLATIDHFREWFLETVVRPAAAKPRGAQRLRALVDHWIAYVSDPLLEGGCFQVANVAEFDSRPGPVRDALAENQRMWTARLARELTYARDQGEIAELDPELAAFQIDAVLKLANSALRLGDTDAVSKARRTVEALLVSP</sequence>
<dbReference type="SUPFAM" id="SSF48498">
    <property type="entry name" value="Tetracyclin repressor-like, C-terminal domain"/>
    <property type="match status" value="1"/>
</dbReference>
<evidence type="ECO:0000313" key="4">
    <source>
        <dbReference type="EMBL" id="MVU80993.1"/>
    </source>
</evidence>
<evidence type="ECO:0000259" key="3">
    <source>
        <dbReference type="Pfam" id="PF16925"/>
    </source>
</evidence>
<evidence type="ECO:0000313" key="5">
    <source>
        <dbReference type="Proteomes" id="UP000466794"/>
    </source>
</evidence>
<accession>A0A7K1V2X7</accession>
<dbReference type="InterPro" id="IPR009057">
    <property type="entry name" value="Homeodomain-like_sf"/>
</dbReference>
<dbReference type="Gene3D" id="1.10.10.60">
    <property type="entry name" value="Homeodomain-like"/>
    <property type="match status" value="1"/>
</dbReference>
<dbReference type="Proteomes" id="UP000466794">
    <property type="component" value="Unassembled WGS sequence"/>
</dbReference>
<keyword evidence="5" id="KW-1185">Reference proteome</keyword>
<dbReference type="Pfam" id="PF16925">
    <property type="entry name" value="TetR_C_13"/>
    <property type="match status" value="1"/>
</dbReference>
<dbReference type="PANTHER" id="PTHR47506">
    <property type="entry name" value="TRANSCRIPTIONAL REGULATORY PROTEIN"/>
    <property type="match status" value="1"/>
</dbReference>
<evidence type="ECO:0000256" key="2">
    <source>
        <dbReference type="ARBA" id="ARBA00023163"/>
    </source>
</evidence>
<dbReference type="InterPro" id="IPR011075">
    <property type="entry name" value="TetR_C"/>
</dbReference>
<reference evidence="4 5" key="1">
    <citation type="submission" date="2019-12" db="EMBL/GenBank/DDBJ databases">
        <title>Nocardia sp. nov. ET3-3 isolated from soil.</title>
        <authorList>
            <person name="Kanchanasin P."/>
            <person name="Tanasupawat S."/>
            <person name="Yuki M."/>
            <person name="Kudo T."/>
        </authorList>
    </citation>
    <scope>NUCLEOTIDE SEQUENCE [LARGE SCALE GENOMIC DNA]</scope>
    <source>
        <strain evidence="4 5">ET3-3</strain>
    </source>
</reference>
<dbReference type="PANTHER" id="PTHR47506:SF6">
    <property type="entry name" value="HTH-TYPE TRANSCRIPTIONAL REPRESSOR NEMR"/>
    <property type="match status" value="1"/>
</dbReference>
<proteinExistence type="predicted"/>
<organism evidence="4 5">
    <name type="scientific">Nocardia terrae</name>
    <dbReference type="NCBI Taxonomy" id="2675851"/>
    <lineage>
        <taxon>Bacteria</taxon>
        <taxon>Bacillati</taxon>
        <taxon>Actinomycetota</taxon>
        <taxon>Actinomycetes</taxon>
        <taxon>Mycobacteriales</taxon>
        <taxon>Nocardiaceae</taxon>
        <taxon>Nocardia</taxon>
    </lineage>
</organism>
<dbReference type="EMBL" id="WRPP01000005">
    <property type="protein sequence ID" value="MVU80993.1"/>
    <property type="molecule type" value="Genomic_DNA"/>
</dbReference>
<keyword evidence="2" id="KW-0804">Transcription</keyword>
<dbReference type="SUPFAM" id="SSF46689">
    <property type="entry name" value="Homeodomain-like"/>
    <property type="match status" value="1"/>
</dbReference>